<sequence>MNFQIQTGEQLFQFILLVVLIIFAIILLGVVINVFLTAQAILNKRIGIETKSFSLDTWWKKIKGEVPMEMESELMMDHDYDGIRELDNHLPPWWLGMFYAGIVFAVVYMFNYHVWKWSPLQTEEYEIAMNEAAEQKALAQENSPEEAIDESAVELITDETQVTRGKTIYEGNCAVCHGNLGEGGVGPNLTDEFWIHGGSVSSIFQTVKYGVPEKGMISWEATLKPLDIQQVSSFIISLQGTNPPNGKAAQGDKYTPEEAAEPVEAEEVI</sequence>
<keyword evidence="9" id="KW-1185">Reference proteome</keyword>
<evidence type="ECO:0000256" key="2">
    <source>
        <dbReference type="ARBA" id="ARBA00022723"/>
    </source>
</evidence>
<organism evidence="8 9">
    <name type="scientific">Arcticibacterium luteifluviistationis</name>
    <dbReference type="NCBI Taxonomy" id="1784714"/>
    <lineage>
        <taxon>Bacteria</taxon>
        <taxon>Pseudomonadati</taxon>
        <taxon>Bacteroidota</taxon>
        <taxon>Cytophagia</taxon>
        <taxon>Cytophagales</taxon>
        <taxon>Leadbetterellaceae</taxon>
        <taxon>Arcticibacterium</taxon>
    </lineage>
</organism>
<evidence type="ECO:0000313" key="8">
    <source>
        <dbReference type="EMBL" id="AWW00523.1"/>
    </source>
</evidence>
<proteinExistence type="predicted"/>
<dbReference type="GO" id="GO:0020037">
    <property type="term" value="F:heme binding"/>
    <property type="evidence" value="ECO:0007669"/>
    <property type="project" value="InterPro"/>
</dbReference>
<dbReference type="PANTHER" id="PTHR33751:SF1">
    <property type="entry name" value="CBB3-TYPE CYTOCHROME C OXIDASE SUBUNIT FIXP"/>
    <property type="match status" value="1"/>
</dbReference>
<feature type="transmembrane region" description="Helical" evidence="6">
    <location>
        <begin position="93"/>
        <end position="115"/>
    </location>
</feature>
<dbReference type="GO" id="GO:0009055">
    <property type="term" value="F:electron transfer activity"/>
    <property type="evidence" value="ECO:0007669"/>
    <property type="project" value="InterPro"/>
</dbReference>
<feature type="domain" description="Cytochrome c" evidence="7">
    <location>
        <begin position="160"/>
        <end position="239"/>
    </location>
</feature>
<evidence type="ECO:0000313" key="9">
    <source>
        <dbReference type="Proteomes" id="UP000249873"/>
    </source>
</evidence>
<dbReference type="PROSITE" id="PS51007">
    <property type="entry name" value="CYTC"/>
    <property type="match status" value="1"/>
</dbReference>
<accession>A0A2Z4GGJ4</accession>
<reference evidence="8 9" key="1">
    <citation type="submission" date="2018-05" db="EMBL/GenBank/DDBJ databases">
        <title>Complete genome sequence of Arcticibacterium luteifluviistationis SM1504T, a cytophagaceae bacterium isolated from Arctic surface seawater.</title>
        <authorList>
            <person name="Li Y."/>
            <person name="Qin Q.-L."/>
        </authorList>
    </citation>
    <scope>NUCLEOTIDE SEQUENCE [LARGE SCALE GENOMIC DNA]</scope>
    <source>
        <strain evidence="8 9">SM1504</strain>
    </source>
</reference>
<feature type="transmembrane region" description="Helical" evidence="6">
    <location>
        <begin position="12"/>
        <end position="36"/>
    </location>
</feature>
<evidence type="ECO:0000259" key="7">
    <source>
        <dbReference type="PROSITE" id="PS51007"/>
    </source>
</evidence>
<dbReference type="RefSeq" id="WP_111373889.1">
    <property type="nucleotide sequence ID" value="NZ_CP029480.1"/>
</dbReference>
<evidence type="ECO:0000256" key="5">
    <source>
        <dbReference type="SAM" id="MobiDB-lite"/>
    </source>
</evidence>
<dbReference type="InterPro" id="IPR009056">
    <property type="entry name" value="Cyt_c-like_dom"/>
</dbReference>
<name>A0A2Z4GGJ4_9BACT</name>
<keyword evidence="3 4" id="KW-0408">Iron</keyword>
<dbReference type="Pfam" id="PF14715">
    <property type="entry name" value="FixP_N"/>
    <property type="match status" value="1"/>
</dbReference>
<dbReference type="SUPFAM" id="SSF46626">
    <property type="entry name" value="Cytochrome c"/>
    <property type="match status" value="1"/>
</dbReference>
<dbReference type="Pfam" id="PF13442">
    <property type="entry name" value="Cytochrome_CBB3"/>
    <property type="match status" value="1"/>
</dbReference>
<evidence type="ECO:0000256" key="1">
    <source>
        <dbReference type="ARBA" id="ARBA00022617"/>
    </source>
</evidence>
<dbReference type="InterPro" id="IPR050597">
    <property type="entry name" value="Cytochrome_c_Oxidase_Subunit"/>
</dbReference>
<feature type="region of interest" description="Disordered" evidence="5">
    <location>
        <begin position="239"/>
        <end position="269"/>
    </location>
</feature>
<gene>
    <name evidence="8" type="ORF">DJ013_20990</name>
</gene>
<dbReference type="OrthoDB" id="9811281at2"/>
<keyword evidence="6" id="KW-1133">Transmembrane helix</keyword>
<evidence type="ECO:0000256" key="3">
    <source>
        <dbReference type="ARBA" id="ARBA00023004"/>
    </source>
</evidence>
<dbReference type="AlphaFoldDB" id="A0A2Z4GGJ4"/>
<keyword evidence="6" id="KW-0472">Membrane</keyword>
<dbReference type="InterPro" id="IPR032858">
    <property type="entry name" value="CcoP_N"/>
</dbReference>
<evidence type="ECO:0000256" key="4">
    <source>
        <dbReference type="PROSITE-ProRule" id="PRU00433"/>
    </source>
</evidence>
<dbReference type="EMBL" id="CP029480">
    <property type="protein sequence ID" value="AWW00523.1"/>
    <property type="molecule type" value="Genomic_DNA"/>
</dbReference>
<keyword evidence="2 4" id="KW-0479">Metal-binding</keyword>
<dbReference type="Gene3D" id="6.10.280.130">
    <property type="match status" value="1"/>
</dbReference>
<dbReference type="Gene3D" id="1.10.760.10">
    <property type="entry name" value="Cytochrome c-like domain"/>
    <property type="match status" value="1"/>
</dbReference>
<dbReference type="KEGG" id="als:DJ013_20990"/>
<dbReference type="Proteomes" id="UP000249873">
    <property type="component" value="Chromosome"/>
</dbReference>
<dbReference type="InterPro" id="IPR038414">
    <property type="entry name" value="CcoP_N_sf"/>
</dbReference>
<dbReference type="InterPro" id="IPR036909">
    <property type="entry name" value="Cyt_c-like_dom_sf"/>
</dbReference>
<evidence type="ECO:0000256" key="6">
    <source>
        <dbReference type="SAM" id="Phobius"/>
    </source>
</evidence>
<keyword evidence="1 4" id="KW-0349">Heme</keyword>
<keyword evidence="6" id="KW-0812">Transmembrane</keyword>
<dbReference type="GO" id="GO:0046872">
    <property type="term" value="F:metal ion binding"/>
    <property type="evidence" value="ECO:0007669"/>
    <property type="project" value="UniProtKB-KW"/>
</dbReference>
<feature type="compositionally biased region" description="Acidic residues" evidence="5">
    <location>
        <begin position="258"/>
        <end position="269"/>
    </location>
</feature>
<dbReference type="PANTHER" id="PTHR33751">
    <property type="entry name" value="CBB3-TYPE CYTOCHROME C OXIDASE SUBUNIT FIXP"/>
    <property type="match status" value="1"/>
</dbReference>
<protein>
    <submittedName>
        <fullName evidence="8">Cytochrome oxidase subunit III</fullName>
    </submittedName>
</protein>